<dbReference type="GO" id="GO:0005829">
    <property type="term" value="C:cytosol"/>
    <property type="evidence" value="ECO:0007669"/>
    <property type="project" value="TreeGrafter"/>
</dbReference>
<dbReference type="SUPFAM" id="SSF81631">
    <property type="entry name" value="PAP/OAS1 substrate-binding domain"/>
    <property type="match status" value="1"/>
</dbReference>
<dbReference type="SUPFAM" id="SSF49599">
    <property type="entry name" value="TRAF domain-like"/>
    <property type="match status" value="2"/>
</dbReference>
<dbReference type="SUPFAM" id="SSF81301">
    <property type="entry name" value="Nucleotidyltransferase"/>
    <property type="match status" value="1"/>
</dbReference>
<proteinExistence type="inferred from homology"/>
<dbReference type="Proteomes" id="UP001152795">
    <property type="component" value="Unassembled WGS sequence"/>
</dbReference>
<evidence type="ECO:0000256" key="1">
    <source>
        <dbReference type="ARBA" id="ARBA00009526"/>
    </source>
</evidence>
<keyword evidence="3" id="KW-1185">Reference proteome</keyword>
<name>A0A7D9EDL2_PARCT</name>
<dbReference type="CDD" id="cd00121">
    <property type="entry name" value="MATH"/>
    <property type="match status" value="2"/>
</dbReference>
<dbReference type="PROSITE" id="PS50152">
    <property type="entry name" value="25A_SYNTH_3"/>
    <property type="match status" value="1"/>
</dbReference>
<accession>A0A7D9EDL2</accession>
<protein>
    <submittedName>
        <fullName evidence="2">2 -5 -oligoadenylate synthase 1</fullName>
    </submittedName>
</protein>
<reference evidence="2" key="1">
    <citation type="submission" date="2020-04" db="EMBL/GenBank/DDBJ databases">
        <authorList>
            <person name="Alioto T."/>
            <person name="Alioto T."/>
            <person name="Gomez Garrido J."/>
        </authorList>
    </citation>
    <scope>NUCLEOTIDE SEQUENCE</scope>
    <source>
        <strain evidence="2">A484AB</strain>
    </source>
</reference>
<dbReference type="PANTHER" id="PTHR11258:SF22">
    <property type="entry name" value="MATH DOMAIN-CONTAINING PROTEIN"/>
    <property type="match status" value="1"/>
</dbReference>
<gene>
    <name evidence="2" type="ORF">PACLA_8A086556</name>
</gene>
<dbReference type="AlphaFoldDB" id="A0A7D9EDL2"/>
<dbReference type="InterPro" id="IPR002083">
    <property type="entry name" value="MATH/TRAF_dom"/>
</dbReference>
<dbReference type="PROSITE" id="PS50144">
    <property type="entry name" value="MATH"/>
    <property type="match status" value="2"/>
</dbReference>
<dbReference type="EMBL" id="CACRXK020005947">
    <property type="protein sequence ID" value="CAB4007883.1"/>
    <property type="molecule type" value="Genomic_DNA"/>
</dbReference>
<dbReference type="InterPro" id="IPR043519">
    <property type="entry name" value="NT_sf"/>
</dbReference>
<dbReference type="OrthoDB" id="1885901at2759"/>
<dbReference type="InterPro" id="IPR018952">
    <property type="entry name" value="2-5-oligoAdlate_synth_1_dom2/C"/>
</dbReference>
<comment type="similarity">
    <text evidence="1">Belongs to the 2-5A synthase family.</text>
</comment>
<dbReference type="GO" id="GO:0005654">
    <property type="term" value="C:nucleoplasm"/>
    <property type="evidence" value="ECO:0007669"/>
    <property type="project" value="TreeGrafter"/>
</dbReference>
<sequence>MSIRLYDSKLEENGLHIYVFILEKFSSIGSEIYSKPFHFAGHRWKLQAGIKEKQFGVFLRWLGGGELTKGVKCKVNFTLGVLNKKEVARSIRRGNLADKADEFTKSGCGIGWGKLASVEELLNDRNFILDDTVSVELQCCFVETTFENRLPCALKPGDKFIKSSMFSLCNSRWSLMMFPEGPPSKNDVAPQNDHVAVYLHCEDVGLLRYKVGFSFHVRSKLAKQREITYNYFDTCHDTCNVFGIERFMPTKELKRIAKNGKVKLKLKIKSIEPYFYLALDPANLRNTEGDTCTRGDLVDQCNNPIGLTLEASQDEKLIFKLKYDPHGENEALDEMPYFKKIFWKVVLNSFENDSETVVVSSSEEAGKSSFCYSEAESSIASSLEISKIEERGSVFLDEDDFLSVHVFIEDANLIYDPLLDPLTKHSVSKLREEKEQRLRSLERECESYIENTMAEKDVIISEQEELLEERDNIITKQVGHIAGLKTEMEENDKYLSDLVDGNEQDEASKLLKRSLRQLIRNVKPPKDDIKAQKTVEKKLSKFLKKKLPFNISRVSGVGAYGQNTTLKGARECDLAIAIQDLPRTEHDSWLPTIVGTIKTLLNQRDKSETSLPPCSEFSTTSSTVNFRCADVSVVLMPINDWEKNGGFQALYQMSMKQSADVLVHYTNNVCELQATFIAKQPDKCKDLIRVVKKWSSDTEWSPGSKPSDYLLSLLVVQAYEVVQPEMCEQSSPDLDVLLEMAEMVHDNNLELSWDTDNYISAQYPRQFFPKQFTSPIVQDPAIPTHNVAETDMEDWNEFRNKFKEWVISLSP</sequence>
<dbReference type="PANTHER" id="PTHR11258">
    <property type="entry name" value="2-5 OLIGOADENYLATE SYNTHETASE"/>
    <property type="match status" value="1"/>
</dbReference>
<evidence type="ECO:0000313" key="3">
    <source>
        <dbReference type="Proteomes" id="UP001152795"/>
    </source>
</evidence>
<dbReference type="InterPro" id="IPR008974">
    <property type="entry name" value="TRAF-like"/>
</dbReference>
<dbReference type="Pfam" id="PF22486">
    <property type="entry name" value="MATH_2"/>
    <property type="match status" value="1"/>
</dbReference>
<dbReference type="GO" id="GO:0016020">
    <property type="term" value="C:membrane"/>
    <property type="evidence" value="ECO:0007669"/>
    <property type="project" value="TreeGrafter"/>
</dbReference>
<dbReference type="GO" id="GO:0001730">
    <property type="term" value="F:2'-5'-oligoadenylate synthetase activity"/>
    <property type="evidence" value="ECO:0007669"/>
    <property type="project" value="TreeGrafter"/>
</dbReference>
<comment type="caution">
    <text evidence="2">The sequence shown here is derived from an EMBL/GenBank/DDBJ whole genome shotgun (WGS) entry which is preliminary data.</text>
</comment>
<dbReference type="GO" id="GO:0003725">
    <property type="term" value="F:double-stranded RNA binding"/>
    <property type="evidence" value="ECO:0007669"/>
    <property type="project" value="TreeGrafter"/>
</dbReference>
<dbReference type="Gene3D" id="2.60.210.10">
    <property type="entry name" value="Apoptosis, Tumor Necrosis Factor Receptor Associated Protein 2, Chain A"/>
    <property type="match status" value="2"/>
</dbReference>
<dbReference type="Pfam" id="PF10421">
    <property type="entry name" value="OAS1_C"/>
    <property type="match status" value="1"/>
</dbReference>
<evidence type="ECO:0000313" key="2">
    <source>
        <dbReference type="EMBL" id="CAB4007883.1"/>
    </source>
</evidence>
<dbReference type="Gene3D" id="1.10.1410.20">
    <property type="entry name" value="2'-5'-oligoadenylate synthetase 1, domain 2"/>
    <property type="match status" value="1"/>
</dbReference>
<organism evidence="2 3">
    <name type="scientific">Paramuricea clavata</name>
    <name type="common">Red gorgonian</name>
    <name type="synonym">Violescent sea-whip</name>
    <dbReference type="NCBI Taxonomy" id="317549"/>
    <lineage>
        <taxon>Eukaryota</taxon>
        <taxon>Metazoa</taxon>
        <taxon>Cnidaria</taxon>
        <taxon>Anthozoa</taxon>
        <taxon>Octocorallia</taxon>
        <taxon>Malacalcyonacea</taxon>
        <taxon>Plexauridae</taxon>
        <taxon>Paramuricea</taxon>
    </lineage>
</organism>